<feature type="transmembrane region" description="Helical" evidence="7">
    <location>
        <begin position="50"/>
        <end position="70"/>
    </location>
</feature>
<evidence type="ECO:0000256" key="5">
    <source>
        <dbReference type="ARBA" id="ARBA00022989"/>
    </source>
</evidence>
<dbReference type="OrthoDB" id="9788907at2"/>
<feature type="transmembrane region" description="Helical" evidence="7">
    <location>
        <begin position="305"/>
        <end position="328"/>
    </location>
</feature>
<comment type="subcellular location">
    <subcellularLocation>
        <location evidence="1">Cell membrane</location>
        <topology evidence="1">Multi-pass membrane protein</topology>
    </subcellularLocation>
</comment>
<dbReference type="InterPro" id="IPR003370">
    <property type="entry name" value="Chromate_transpt"/>
</dbReference>
<evidence type="ECO:0000256" key="2">
    <source>
        <dbReference type="ARBA" id="ARBA00005262"/>
    </source>
</evidence>
<dbReference type="GO" id="GO:0005886">
    <property type="term" value="C:plasma membrane"/>
    <property type="evidence" value="ECO:0007669"/>
    <property type="project" value="UniProtKB-SubCell"/>
</dbReference>
<dbReference type="InterPro" id="IPR052518">
    <property type="entry name" value="CHR_Transporter"/>
</dbReference>
<dbReference type="NCBIfam" id="TIGR00937">
    <property type="entry name" value="2A51"/>
    <property type="match status" value="1"/>
</dbReference>
<dbReference type="AlphaFoldDB" id="A0A923KS24"/>
<accession>A0A923KS24</accession>
<keyword evidence="5 7" id="KW-1133">Transmembrane helix</keyword>
<evidence type="ECO:0000256" key="3">
    <source>
        <dbReference type="ARBA" id="ARBA00022475"/>
    </source>
</evidence>
<evidence type="ECO:0000313" key="8">
    <source>
        <dbReference type="EMBL" id="MBC3887902.1"/>
    </source>
</evidence>
<dbReference type="Proteomes" id="UP000616595">
    <property type="component" value="Unassembled WGS sequence"/>
</dbReference>
<dbReference type="PIRSF" id="PIRSF004810">
    <property type="entry name" value="ChrA"/>
    <property type="match status" value="1"/>
</dbReference>
<name>A0A923KS24_9FIRM</name>
<organism evidence="8 9">
    <name type="scientific">Acetobacterium paludosum</name>
    <dbReference type="NCBI Taxonomy" id="52693"/>
    <lineage>
        <taxon>Bacteria</taxon>
        <taxon>Bacillati</taxon>
        <taxon>Bacillota</taxon>
        <taxon>Clostridia</taxon>
        <taxon>Eubacteriales</taxon>
        <taxon>Eubacteriaceae</taxon>
        <taxon>Acetobacterium</taxon>
    </lineage>
</organism>
<keyword evidence="3" id="KW-1003">Cell membrane</keyword>
<evidence type="ECO:0000256" key="7">
    <source>
        <dbReference type="SAM" id="Phobius"/>
    </source>
</evidence>
<evidence type="ECO:0000313" key="9">
    <source>
        <dbReference type="Proteomes" id="UP000616595"/>
    </source>
</evidence>
<feature type="transmembrane region" description="Helical" evidence="7">
    <location>
        <begin position="204"/>
        <end position="232"/>
    </location>
</feature>
<dbReference type="EMBL" id="WJBD01000005">
    <property type="protein sequence ID" value="MBC3887902.1"/>
    <property type="molecule type" value="Genomic_DNA"/>
</dbReference>
<dbReference type="PANTHER" id="PTHR43663:SF1">
    <property type="entry name" value="CHROMATE TRANSPORTER"/>
    <property type="match status" value="1"/>
</dbReference>
<dbReference type="Pfam" id="PF02417">
    <property type="entry name" value="Chromate_transp"/>
    <property type="match status" value="2"/>
</dbReference>
<evidence type="ECO:0000256" key="6">
    <source>
        <dbReference type="ARBA" id="ARBA00023136"/>
    </source>
</evidence>
<evidence type="ECO:0000256" key="4">
    <source>
        <dbReference type="ARBA" id="ARBA00022692"/>
    </source>
</evidence>
<dbReference type="RefSeq" id="WP_148567397.1">
    <property type="nucleotide sequence ID" value="NZ_RXYA01000009.1"/>
</dbReference>
<proteinExistence type="inferred from homology"/>
<protein>
    <submittedName>
        <fullName evidence="8">Chromate efflux transporter</fullName>
    </submittedName>
</protein>
<evidence type="ECO:0000256" key="1">
    <source>
        <dbReference type="ARBA" id="ARBA00004651"/>
    </source>
</evidence>
<keyword evidence="9" id="KW-1185">Reference proteome</keyword>
<feature type="transmembrane region" description="Helical" evidence="7">
    <location>
        <begin position="77"/>
        <end position="100"/>
    </location>
</feature>
<reference evidence="8" key="2">
    <citation type="submission" date="2020-10" db="EMBL/GenBank/DDBJ databases">
        <title>Comparative genomics of the Acetobacterium genus.</title>
        <authorList>
            <person name="Marshall C."/>
            <person name="May H."/>
            <person name="Norman S."/>
        </authorList>
    </citation>
    <scope>NUCLEOTIDE SEQUENCE</scope>
    <source>
        <strain evidence="8">DER-2019</strain>
    </source>
</reference>
<feature type="transmembrane region" description="Helical" evidence="7">
    <location>
        <begin position="238"/>
        <end position="259"/>
    </location>
</feature>
<feature type="transmembrane region" description="Helical" evidence="7">
    <location>
        <begin position="12"/>
        <end position="30"/>
    </location>
</feature>
<dbReference type="PANTHER" id="PTHR43663">
    <property type="entry name" value="CHROMATE TRANSPORT PROTEIN-RELATED"/>
    <property type="match status" value="1"/>
</dbReference>
<sequence length="403" mass="44013">MKKPTILQFAKTALYIGITGYGGPAILGHMKKILVNEKEWVEEEDFMNSLSLADILPGATGVTLLGYLGYKIKGISGLLLGAGLFVLPSFLFTTILAQFYFSYNSLGFVQKIFAGLGALVVALLINALISLSKPVLGKSGKYGYLKALTIALLAFLLEYFAGISATYIYLLSGFLGFMLYYFSKDVDVAPETRKDREERKMGKITLKSILTSHFTYLLFALVVMGTMLWYFIPGAGQLISSFTHMGTLALGSGMSIIPLMKSIAVDQNNWVTLKQFQDGIAIGQITPGPVLITAAFIGYKVMGWLGAFIATVSIFLPSLVFIVILGGFHEKIKHLKAVKVVIKGFLAGFIGVIAAIALQFGVKSLINWQTWAIFLVSLFLITKFKKSVIWVILGTIIVSFLII</sequence>
<dbReference type="GO" id="GO:0015109">
    <property type="term" value="F:chromate transmembrane transporter activity"/>
    <property type="evidence" value="ECO:0007669"/>
    <property type="project" value="InterPro"/>
</dbReference>
<feature type="transmembrane region" description="Helical" evidence="7">
    <location>
        <begin position="340"/>
        <end position="360"/>
    </location>
</feature>
<reference evidence="8" key="1">
    <citation type="submission" date="2019-10" db="EMBL/GenBank/DDBJ databases">
        <authorList>
            <person name="Ross D.E."/>
            <person name="Gulliver D."/>
        </authorList>
    </citation>
    <scope>NUCLEOTIDE SEQUENCE</scope>
    <source>
        <strain evidence="8">DER-2019</strain>
    </source>
</reference>
<comment type="similarity">
    <text evidence="2">Belongs to the chromate ion transporter (CHR) (TC 2.A.51) family.</text>
</comment>
<keyword evidence="4 7" id="KW-0812">Transmembrane</keyword>
<keyword evidence="6 7" id="KW-0472">Membrane</keyword>
<feature type="transmembrane region" description="Helical" evidence="7">
    <location>
        <begin position="112"/>
        <end position="131"/>
    </location>
</feature>
<dbReference type="InterPro" id="IPR014047">
    <property type="entry name" value="Chr_Tranpt_l_chain"/>
</dbReference>
<comment type="caution">
    <text evidence="8">The sequence shown here is derived from an EMBL/GenBank/DDBJ whole genome shotgun (WGS) entry which is preliminary data.</text>
</comment>
<gene>
    <name evidence="8" type="primary">chrA</name>
    <name evidence="8" type="ORF">GH810_06220</name>
</gene>